<organism evidence="7 8">
    <name type="scientific">Cellulophaga fucicola</name>
    <dbReference type="NCBI Taxonomy" id="76595"/>
    <lineage>
        <taxon>Bacteria</taxon>
        <taxon>Pseudomonadati</taxon>
        <taxon>Bacteroidota</taxon>
        <taxon>Flavobacteriia</taxon>
        <taxon>Flavobacteriales</taxon>
        <taxon>Flavobacteriaceae</taxon>
        <taxon>Cellulophaga</taxon>
    </lineage>
</organism>
<proteinExistence type="predicted"/>
<evidence type="ECO:0000256" key="2">
    <source>
        <dbReference type="ARBA" id="ARBA00022475"/>
    </source>
</evidence>
<dbReference type="RefSeq" id="WP_072302512.1">
    <property type="nucleotide sequence ID" value="NZ_FPIY01000001.1"/>
</dbReference>
<dbReference type="EMBL" id="FPIY01000001">
    <property type="protein sequence ID" value="SFW26043.1"/>
    <property type="molecule type" value="Genomic_DNA"/>
</dbReference>
<gene>
    <name evidence="7" type="ORF">SAMN05660313_00863</name>
</gene>
<dbReference type="InterPro" id="IPR019860">
    <property type="entry name" value="Motility-assoc_ABC_perm_GldF"/>
</dbReference>
<dbReference type="NCBIfam" id="TIGR03518">
    <property type="entry name" value="ABC_perm_GldF"/>
    <property type="match status" value="1"/>
</dbReference>
<feature type="transmembrane region" description="Helical" evidence="6">
    <location>
        <begin position="96"/>
        <end position="119"/>
    </location>
</feature>
<feature type="transmembrane region" description="Helical" evidence="6">
    <location>
        <begin position="165"/>
        <end position="182"/>
    </location>
</feature>
<comment type="subcellular location">
    <subcellularLocation>
        <location evidence="1">Cell membrane</location>
        <topology evidence="1">Multi-pass membrane protein</topology>
    </subcellularLocation>
</comment>
<dbReference type="Proteomes" id="UP000183257">
    <property type="component" value="Unassembled WGS sequence"/>
</dbReference>
<feature type="transmembrane region" description="Helical" evidence="6">
    <location>
        <begin position="139"/>
        <end position="158"/>
    </location>
</feature>
<dbReference type="OrthoDB" id="9794512at2"/>
<evidence type="ECO:0000256" key="6">
    <source>
        <dbReference type="SAM" id="Phobius"/>
    </source>
</evidence>
<feature type="transmembrane region" description="Helical" evidence="6">
    <location>
        <begin position="220"/>
        <end position="238"/>
    </location>
</feature>
<feature type="transmembrane region" description="Helical" evidence="6">
    <location>
        <begin position="12"/>
        <end position="35"/>
    </location>
</feature>
<dbReference type="AlphaFoldDB" id="A0A1K1MSF9"/>
<evidence type="ECO:0000313" key="7">
    <source>
        <dbReference type="EMBL" id="SFW26043.1"/>
    </source>
</evidence>
<evidence type="ECO:0000256" key="5">
    <source>
        <dbReference type="ARBA" id="ARBA00023136"/>
    </source>
</evidence>
<dbReference type="GO" id="GO:0005886">
    <property type="term" value="C:plasma membrane"/>
    <property type="evidence" value="ECO:0007669"/>
    <property type="project" value="UniProtKB-SubCell"/>
</dbReference>
<dbReference type="GO" id="GO:0140359">
    <property type="term" value="F:ABC-type transporter activity"/>
    <property type="evidence" value="ECO:0007669"/>
    <property type="project" value="InterPro"/>
</dbReference>
<dbReference type="Pfam" id="PF12679">
    <property type="entry name" value="ABC2_membrane_2"/>
    <property type="match status" value="1"/>
</dbReference>
<keyword evidence="8" id="KW-1185">Reference proteome</keyword>
<name>A0A1K1MSF9_9FLAO</name>
<evidence type="ECO:0000256" key="1">
    <source>
        <dbReference type="ARBA" id="ARBA00004651"/>
    </source>
</evidence>
<dbReference type="PANTHER" id="PTHR30294">
    <property type="entry name" value="MEMBRANE COMPONENT OF ABC TRANSPORTER YHHJ-RELATED"/>
    <property type="match status" value="1"/>
</dbReference>
<feature type="transmembrane region" description="Helical" evidence="6">
    <location>
        <begin position="47"/>
        <end position="68"/>
    </location>
</feature>
<evidence type="ECO:0000313" key="8">
    <source>
        <dbReference type="Proteomes" id="UP000183257"/>
    </source>
</evidence>
<keyword evidence="5 6" id="KW-0472">Membrane</keyword>
<reference evidence="8" key="1">
    <citation type="submission" date="2016-11" db="EMBL/GenBank/DDBJ databases">
        <authorList>
            <person name="Varghese N."/>
            <person name="Submissions S."/>
        </authorList>
    </citation>
    <scope>NUCLEOTIDE SEQUENCE [LARGE SCALE GENOMIC DNA]</scope>
    <source>
        <strain evidence="8">DSM 24786</strain>
    </source>
</reference>
<dbReference type="PANTHER" id="PTHR30294:SF29">
    <property type="entry name" value="MULTIDRUG ABC TRANSPORTER PERMEASE YBHS-RELATED"/>
    <property type="match status" value="1"/>
</dbReference>
<evidence type="ECO:0000256" key="4">
    <source>
        <dbReference type="ARBA" id="ARBA00022989"/>
    </source>
</evidence>
<keyword evidence="4 6" id="KW-1133">Transmembrane helix</keyword>
<keyword evidence="3 6" id="KW-0812">Transmembrane</keyword>
<dbReference type="InterPro" id="IPR051449">
    <property type="entry name" value="ABC-2_transporter_component"/>
</dbReference>
<evidence type="ECO:0000256" key="3">
    <source>
        <dbReference type="ARBA" id="ARBA00022692"/>
    </source>
</evidence>
<keyword evidence="2" id="KW-1003">Cell membrane</keyword>
<dbReference type="STRING" id="76595.SAMN05660313_00863"/>
<protein>
    <submittedName>
        <fullName evidence="7">ABC-2 type transport system permease protein</fullName>
    </submittedName>
</protein>
<accession>A0A1K1MSF9</accession>
<sequence>MYAIYKREIQSFFTSPIGYMVIGLFLIFSGLFLWVFKGEYNIFDYGFADLSSFFFLVPWVFLFLIPAITMKSFSEERKTGTLELLFIKPISLWQTVFGKFLGTLTLVVIAIIPTFLYVYTLSELGTTVGNLDMGVVFGSYFGLLFLMSSYTAIGIFASTLSQNQIVAFLLALILCFVCFYGFQGISTLFTEGNTAVAVASLGMKAHFESIARGVIDTRDLVYFITLTVFFLFLTVVQLKNLNR</sequence>